<dbReference type="PANTHER" id="PTHR13748:SF62">
    <property type="entry name" value="COBW DOMAIN-CONTAINING PROTEIN"/>
    <property type="match status" value="1"/>
</dbReference>
<evidence type="ECO:0000256" key="1">
    <source>
        <dbReference type="ARBA" id="ARBA00022741"/>
    </source>
</evidence>
<evidence type="ECO:0000256" key="4">
    <source>
        <dbReference type="ARBA" id="ARBA00034320"/>
    </source>
</evidence>
<gene>
    <name evidence="7" type="ORF">F9802_17785</name>
</gene>
<sequence>MKSVEVYILSGFLGAGKTTLLQQILKEEQERGRKVAVIMNEMGPVSIDSDAVSEGVPLKELLNGCVCCTLSNQLEVKLNELINQYELDVVYIETTGAAHPVEVLDACLSPLFAEKIRVQSIITILDANRWMDRHTLKIPLRKLIKEQVKHADTILMNKIDQISEEKQREIESELRSINRRGKLVPTKFANISLGVIQHACRKEQEEHEKAHAIEHLHMKAYVHTFSQPVDKQLFEDFLATMPDTIYRIKGYVRFTGEKETFLFQYAYGMPMYIKIKIKVKSTLVFIGDGLDHSRLQATLTNLQQESISDPHLL</sequence>
<evidence type="ECO:0000313" key="7">
    <source>
        <dbReference type="EMBL" id="KAB7704401.1"/>
    </source>
</evidence>
<dbReference type="InterPro" id="IPR011629">
    <property type="entry name" value="CobW-like_C"/>
</dbReference>
<dbReference type="GO" id="GO:0000166">
    <property type="term" value="F:nucleotide binding"/>
    <property type="evidence" value="ECO:0007669"/>
    <property type="project" value="UniProtKB-KW"/>
</dbReference>
<dbReference type="SMART" id="SM00833">
    <property type="entry name" value="CobW_C"/>
    <property type="match status" value="1"/>
</dbReference>
<feature type="domain" description="CobW C-terminal" evidence="6">
    <location>
        <begin position="218"/>
        <end position="303"/>
    </location>
</feature>
<dbReference type="GO" id="GO:0016787">
    <property type="term" value="F:hydrolase activity"/>
    <property type="evidence" value="ECO:0007669"/>
    <property type="project" value="UniProtKB-KW"/>
</dbReference>
<dbReference type="SUPFAM" id="SSF52540">
    <property type="entry name" value="P-loop containing nucleoside triphosphate hydrolases"/>
    <property type="match status" value="1"/>
</dbReference>
<dbReference type="InterPro" id="IPR003495">
    <property type="entry name" value="CobW/HypB/UreG_nucleotide-bd"/>
</dbReference>
<dbReference type="Pfam" id="PF07683">
    <property type="entry name" value="CobW_C"/>
    <property type="match status" value="1"/>
</dbReference>
<dbReference type="InterPro" id="IPR036627">
    <property type="entry name" value="CobW-likC_sf"/>
</dbReference>
<keyword evidence="2" id="KW-0378">Hydrolase</keyword>
<dbReference type="Gene3D" id="3.40.50.300">
    <property type="entry name" value="P-loop containing nucleotide triphosphate hydrolases"/>
    <property type="match status" value="1"/>
</dbReference>
<dbReference type="EMBL" id="WEIO01000014">
    <property type="protein sequence ID" value="KAB7704401.1"/>
    <property type="molecule type" value="Genomic_DNA"/>
</dbReference>
<dbReference type="GO" id="GO:0005737">
    <property type="term" value="C:cytoplasm"/>
    <property type="evidence" value="ECO:0007669"/>
    <property type="project" value="TreeGrafter"/>
</dbReference>
<protein>
    <submittedName>
        <fullName evidence="7">GTP-binding protein</fullName>
    </submittedName>
</protein>
<comment type="similarity">
    <text evidence="4">Belongs to the SIMIBI class G3E GTPase family. ZNG1 subfamily.</text>
</comment>
<dbReference type="PANTHER" id="PTHR13748">
    <property type="entry name" value="COBW-RELATED"/>
    <property type="match status" value="1"/>
</dbReference>
<evidence type="ECO:0000259" key="6">
    <source>
        <dbReference type="SMART" id="SM00833"/>
    </source>
</evidence>
<dbReference type="Pfam" id="PF02492">
    <property type="entry name" value="cobW"/>
    <property type="match status" value="1"/>
</dbReference>
<dbReference type="InterPro" id="IPR027417">
    <property type="entry name" value="P-loop_NTPase"/>
</dbReference>
<dbReference type="SUPFAM" id="SSF90002">
    <property type="entry name" value="Hypothetical protein YjiA, C-terminal domain"/>
    <property type="match status" value="1"/>
</dbReference>
<organism evidence="7 8">
    <name type="scientific">Bacillus aerolatus</name>
    <dbReference type="NCBI Taxonomy" id="2653354"/>
    <lineage>
        <taxon>Bacteria</taxon>
        <taxon>Bacillati</taxon>
        <taxon>Bacillota</taxon>
        <taxon>Bacilli</taxon>
        <taxon>Bacillales</taxon>
        <taxon>Bacillaceae</taxon>
        <taxon>Bacillus</taxon>
    </lineage>
</organism>
<evidence type="ECO:0000256" key="2">
    <source>
        <dbReference type="ARBA" id="ARBA00022801"/>
    </source>
</evidence>
<comment type="caution">
    <text evidence="7">The sequence shown here is derived from an EMBL/GenBank/DDBJ whole genome shotgun (WGS) entry which is preliminary data.</text>
</comment>
<dbReference type="InterPro" id="IPR051316">
    <property type="entry name" value="Zinc-reg_GTPase_activator"/>
</dbReference>
<dbReference type="CDD" id="cd03112">
    <property type="entry name" value="CobW-like"/>
    <property type="match status" value="1"/>
</dbReference>
<keyword evidence="8" id="KW-1185">Reference proteome</keyword>
<name>A0A6I1FBD1_9BACI</name>
<accession>A0A6I1FBD1</accession>
<comment type="catalytic activity">
    <reaction evidence="5">
        <text>GTP + H2O = GDP + phosphate + H(+)</text>
        <dbReference type="Rhea" id="RHEA:19669"/>
        <dbReference type="ChEBI" id="CHEBI:15377"/>
        <dbReference type="ChEBI" id="CHEBI:15378"/>
        <dbReference type="ChEBI" id="CHEBI:37565"/>
        <dbReference type="ChEBI" id="CHEBI:43474"/>
        <dbReference type="ChEBI" id="CHEBI:58189"/>
    </reaction>
    <physiologicalReaction direction="left-to-right" evidence="5">
        <dbReference type="Rhea" id="RHEA:19670"/>
    </physiologicalReaction>
</comment>
<dbReference type="AlphaFoldDB" id="A0A6I1FBD1"/>
<evidence type="ECO:0000256" key="5">
    <source>
        <dbReference type="ARBA" id="ARBA00049117"/>
    </source>
</evidence>
<keyword evidence="3" id="KW-0143">Chaperone</keyword>
<dbReference type="Gene3D" id="3.30.1220.10">
    <property type="entry name" value="CobW-like, C-terminal domain"/>
    <property type="match status" value="1"/>
</dbReference>
<reference evidence="7 8" key="1">
    <citation type="submission" date="2019-10" db="EMBL/GenBank/DDBJ databases">
        <title>Bacillus aerolatum sp. nov., isolated from bioaerosol of sport playgrounds.</title>
        <authorList>
            <person name="Chen P."/>
            <person name="Zhang G."/>
        </authorList>
    </citation>
    <scope>NUCLEOTIDE SEQUENCE [LARGE SCALE GENOMIC DNA]</scope>
    <source>
        <strain evidence="7 8">CX253</strain>
    </source>
</reference>
<proteinExistence type="inferred from homology"/>
<dbReference type="RefSeq" id="WP_152154376.1">
    <property type="nucleotide sequence ID" value="NZ_WEIO01000014.1"/>
</dbReference>
<dbReference type="Proteomes" id="UP000429595">
    <property type="component" value="Unassembled WGS sequence"/>
</dbReference>
<keyword evidence="1" id="KW-0547">Nucleotide-binding</keyword>
<evidence type="ECO:0000313" key="8">
    <source>
        <dbReference type="Proteomes" id="UP000429595"/>
    </source>
</evidence>
<evidence type="ECO:0000256" key="3">
    <source>
        <dbReference type="ARBA" id="ARBA00023186"/>
    </source>
</evidence>